<dbReference type="Proteomes" id="UP000054560">
    <property type="component" value="Unassembled WGS sequence"/>
</dbReference>
<evidence type="ECO:0000259" key="2">
    <source>
        <dbReference type="PROSITE" id="PS50172"/>
    </source>
</evidence>
<dbReference type="EMBL" id="KQ246479">
    <property type="protein sequence ID" value="KNC72807.1"/>
    <property type="molecule type" value="Genomic_DNA"/>
</dbReference>
<dbReference type="AlphaFoldDB" id="A0A0L0F7U7"/>
<dbReference type="GeneID" id="25915137"/>
<feature type="non-terminal residue" evidence="3">
    <location>
        <position position="1"/>
    </location>
</feature>
<accession>A0A0L0F7U7</accession>
<keyword evidence="4" id="KW-1185">Reference proteome</keyword>
<protein>
    <recommendedName>
        <fullName evidence="2">BRCT domain-containing protein</fullName>
    </recommendedName>
</protein>
<dbReference type="InterPro" id="IPR001357">
    <property type="entry name" value="BRCT_dom"/>
</dbReference>
<evidence type="ECO:0000313" key="4">
    <source>
        <dbReference type="Proteomes" id="UP000054560"/>
    </source>
</evidence>
<feature type="compositionally biased region" description="Basic and acidic residues" evidence="1">
    <location>
        <begin position="96"/>
        <end position="111"/>
    </location>
</feature>
<evidence type="ECO:0000256" key="1">
    <source>
        <dbReference type="SAM" id="MobiDB-lite"/>
    </source>
</evidence>
<name>A0A0L0F7U7_9EUKA</name>
<evidence type="ECO:0000313" key="3">
    <source>
        <dbReference type="EMBL" id="KNC72807.1"/>
    </source>
</evidence>
<gene>
    <name evidence="3" type="ORF">SARC_14633</name>
</gene>
<organism evidence="3 4">
    <name type="scientific">Sphaeroforma arctica JP610</name>
    <dbReference type="NCBI Taxonomy" id="667725"/>
    <lineage>
        <taxon>Eukaryota</taxon>
        <taxon>Ichthyosporea</taxon>
        <taxon>Ichthyophonida</taxon>
        <taxon>Sphaeroforma</taxon>
    </lineage>
</organism>
<proteinExistence type="predicted"/>
<feature type="domain" description="BRCT" evidence="2">
    <location>
        <begin position="1"/>
        <end position="54"/>
    </location>
</feature>
<dbReference type="PROSITE" id="PS50172">
    <property type="entry name" value="BRCT"/>
    <property type="match status" value="1"/>
</dbReference>
<reference evidence="3 4" key="1">
    <citation type="submission" date="2011-02" db="EMBL/GenBank/DDBJ databases">
        <title>The Genome Sequence of Sphaeroforma arctica JP610.</title>
        <authorList>
            <consortium name="The Broad Institute Genome Sequencing Platform"/>
            <person name="Russ C."/>
            <person name="Cuomo C."/>
            <person name="Young S.K."/>
            <person name="Zeng Q."/>
            <person name="Gargeya S."/>
            <person name="Alvarado L."/>
            <person name="Berlin A."/>
            <person name="Chapman S.B."/>
            <person name="Chen Z."/>
            <person name="Freedman E."/>
            <person name="Gellesch M."/>
            <person name="Goldberg J."/>
            <person name="Griggs A."/>
            <person name="Gujja S."/>
            <person name="Heilman E."/>
            <person name="Heiman D."/>
            <person name="Howarth C."/>
            <person name="Mehta T."/>
            <person name="Neiman D."/>
            <person name="Pearson M."/>
            <person name="Roberts A."/>
            <person name="Saif S."/>
            <person name="Shea T."/>
            <person name="Shenoy N."/>
            <person name="Sisk P."/>
            <person name="Stolte C."/>
            <person name="Sykes S."/>
            <person name="White J."/>
            <person name="Yandava C."/>
            <person name="Burger G."/>
            <person name="Gray M.W."/>
            <person name="Holland P.W.H."/>
            <person name="King N."/>
            <person name="Lang F.B.F."/>
            <person name="Roger A.J."/>
            <person name="Ruiz-Trillo I."/>
            <person name="Haas B."/>
            <person name="Nusbaum C."/>
            <person name="Birren B."/>
        </authorList>
    </citation>
    <scope>NUCLEOTIDE SEQUENCE [LARGE SCALE GENOMIC DNA]</scope>
    <source>
        <strain evidence="3 4">JP610</strain>
    </source>
</reference>
<dbReference type="RefSeq" id="XP_014146709.1">
    <property type="nucleotide sequence ID" value="XM_014291234.1"/>
</dbReference>
<sequence length="111" mass="12130">KAGGKVVRRPTKEVFYILPTGEKMLPGVQHVLRADYVYECVKANKLLNVYKYRGSEPVDTMLPADSPMDTQDSSMNAPDGKAAVTNTSGSESVDAGESRNDTADKSMRFVK</sequence>
<feature type="region of interest" description="Disordered" evidence="1">
    <location>
        <begin position="61"/>
        <end position="111"/>
    </location>
</feature>